<feature type="non-terminal residue" evidence="2">
    <location>
        <position position="1"/>
    </location>
</feature>
<reference evidence="2 3" key="1">
    <citation type="journal article" date="2021" name="BMC Genomics">
        <title>Datura genome reveals duplications of psychoactive alkaloid biosynthetic genes and high mutation rate following tissue culture.</title>
        <authorList>
            <person name="Rajewski A."/>
            <person name="Carter-House D."/>
            <person name="Stajich J."/>
            <person name="Litt A."/>
        </authorList>
    </citation>
    <scope>NUCLEOTIDE SEQUENCE [LARGE SCALE GENOMIC DNA]</scope>
    <source>
        <strain evidence="2">AR-01</strain>
    </source>
</reference>
<keyword evidence="3" id="KW-1185">Reference proteome</keyword>
<sequence>QGTIAPVLPSSSCSNFSLKSTFQAKALYHDEKRGFVKPFCQSGSFLVEPDRTFDRTTSPRAPHLEEPKWPTSCQAGSCNESKPLP</sequence>
<evidence type="ECO:0000256" key="1">
    <source>
        <dbReference type="SAM" id="MobiDB-lite"/>
    </source>
</evidence>
<comment type="caution">
    <text evidence="2">The sequence shown here is derived from an EMBL/GenBank/DDBJ whole genome shotgun (WGS) entry which is preliminary data.</text>
</comment>
<dbReference type="Proteomes" id="UP000823775">
    <property type="component" value="Unassembled WGS sequence"/>
</dbReference>
<feature type="region of interest" description="Disordered" evidence="1">
    <location>
        <begin position="51"/>
        <end position="85"/>
    </location>
</feature>
<organism evidence="2 3">
    <name type="scientific">Datura stramonium</name>
    <name type="common">Jimsonweed</name>
    <name type="synonym">Common thornapple</name>
    <dbReference type="NCBI Taxonomy" id="4076"/>
    <lineage>
        <taxon>Eukaryota</taxon>
        <taxon>Viridiplantae</taxon>
        <taxon>Streptophyta</taxon>
        <taxon>Embryophyta</taxon>
        <taxon>Tracheophyta</taxon>
        <taxon>Spermatophyta</taxon>
        <taxon>Magnoliopsida</taxon>
        <taxon>eudicotyledons</taxon>
        <taxon>Gunneridae</taxon>
        <taxon>Pentapetalae</taxon>
        <taxon>asterids</taxon>
        <taxon>lamiids</taxon>
        <taxon>Solanales</taxon>
        <taxon>Solanaceae</taxon>
        <taxon>Solanoideae</taxon>
        <taxon>Datureae</taxon>
        <taxon>Datura</taxon>
    </lineage>
</organism>
<accession>A0ABS8WJP3</accession>
<feature type="compositionally biased region" description="Polar residues" evidence="1">
    <location>
        <begin position="71"/>
        <end position="85"/>
    </location>
</feature>
<gene>
    <name evidence="2" type="ORF">HAX54_046902</name>
</gene>
<name>A0ABS8WJP3_DATST</name>
<dbReference type="EMBL" id="JACEIK010007489">
    <property type="protein sequence ID" value="MCE3050326.1"/>
    <property type="molecule type" value="Genomic_DNA"/>
</dbReference>
<evidence type="ECO:0000313" key="3">
    <source>
        <dbReference type="Proteomes" id="UP000823775"/>
    </source>
</evidence>
<proteinExistence type="predicted"/>
<evidence type="ECO:0000313" key="2">
    <source>
        <dbReference type="EMBL" id="MCE3050326.1"/>
    </source>
</evidence>
<protein>
    <submittedName>
        <fullName evidence="2">Uncharacterized protein</fullName>
    </submittedName>
</protein>